<accession>A0A1W1C3B9</accession>
<protein>
    <submittedName>
        <fullName evidence="2">Type II secretion envelope pseudopilin protein (PulG,guides folded protein to PulD in outer membrane)</fullName>
    </submittedName>
</protein>
<keyword evidence="1" id="KW-0472">Membrane</keyword>
<proteinExistence type="predicted"/>
<dbReference type="NCBIfam" id="TIGR02532">
    <property type="entry name" value="IV_pilin_GFxxxE"/>
    <property type="match status" value="1"/>
</dbReference>
<sequence length="142" mass="15685">MLIISKRSAFSMIELVFVIVILGILAAVAIPKFAATRTDAVIAKGRSDVASIRSGIINERQTRLIKGDVSFIAEDKLSADGLFSGVLTYPLTDSEDEGHWHKVDDETYTFKVKGTSCTFKYDEDTGRFDLNSTDDICKKLTK</sequence>
<organism evidence="2">
    <name type="scientific">hydrothermal vent metagenome</name>
    <dbReference type="NCBI Taxonomy" id="652676"/>
    <lineage>
        <taxon>unclassified sequences</taxon>
        <taxon>metagenomes</taxon>
        <taxon>ecological metagenomes</taxon>
    </lineage>
</organism>
<reference evidence="2" key="1">
    <citation type="submission" date="2016-10" db="EMBL/GenBank/DDBJ databases">
        <authorList>
            <person name="de Groot N.N."/>
        </authorList>
    </citation>
    <scope>NUCLEOTIDE SEQUENCE</scope>
</reference>
<name>A0A1W1C3B9_9ZZZZ</name>
<dbReference type="SUPFAM" id="SSF54523">
    <property type="entry name" value="Pili subunits"/>
    <property type="match status" value="1"/>
</dbReference>
<keyword evidence="1" id="KW-0812">Transmembrane</keyword>
<dbReference type="InterPro" id="IPR045584">
    <property type="entry name" value="Pilin-like"/>
</dbReference>
<evidence type="ECO:0000256" key="1">
    <source>
        <dbReference type="SAM" id="Phobius"/>
    </source>
</evidence>
<dbReference type="Gene3D" id="3.30.700.10">
    <property type="entry name" value="Glycoprotein, Type 4 Pilin"/>
    <property type="match status" value="1"/>
</dbReference>
<gene>
    <name evidence="2" type="ORF">MNB_SM-7-741</name>
</gene>
<keyword evidence="1" id="KW-1133">Transmembrane helix</keyword>
<dbReference type="InterPro" id="IPR012902">
    <property type="entry name" value="N_methyl_site"/>
</dbReference>
<evidence type="ECO:0000313" key="2">
    <source>
        <dbReference type="EMBL" id="SFV60338.1"/>
    </source>
</evidence>
<dbReference type="Pfam" id="PF07963">
    <property type="entry name" value="N_methyl"/>
    <property type="match status" value="1"/>
</dbReference>
<dbReference type="AlphaFoldDB" id="A0A1W1C3B9"/>
<feature type="transmembrane region" description="Helical" evidence="1">
    <location>
        <begin position="12"/>
        <end position="30"/>
    </location>
</feature>
<dbReference type="EMBL" id="FPHB01000048">
    <property type="protein sequence ID" value="SFV60338.1"/>
    <property type="molecule type" value="Genomic_DNA"/>
</dbReference>